<protein>
    <recommendedName>
        <fullName evidence="2">histidine kinase</fullName>
        <ecNumber evidence="2">2.7.13.3</ecNumber>
    </recommendedName>
</protein>
<dbReference type="InterPro" id="IPR036097">
    <property type="entry name" value="HisK_dim/P_sf"/>
</dbReference>
<feature type="transmembrane region" description="Helical" evidence="7">
    <location>
        <begin position="187"/>
        <end position="207"/>
    </location>
</feature>
<dbReference type="InterPro" id="IPR003661">
    <property type="entry name" value="HisK_dim/P_dom"/>
</dbReference>
<keyword evidence="6" id="KW-0902">Two-component regulatory system</keyword>
<dbReference type="SUPFAM" id="SSF55874">
    <property type="entry name" value="ATPase domain of HSP90 chaperone/DNA topoisomerase II/histidine kinase"/>
    <property type="match status" value="1"/>
</dbReference>
<sequence length="445" mass="50539">MSGKYIKIITFLGLLVIVIIQSVWLVKTYQLIELQLTQSGNRIFPKSVLNEVLERLSIITESYGEDKTLNLSTNMDYDENISDKTLKEHLISFLNNYADSLYQSHISIQLLDSIFKADMKEEGYNAELYCMKVDSTGIPIDGEKKISGINAMRTIKTSVVALNKDKTECVQAVIVNPYWIAIREMSVLLIATALLICFVAGCIIYQIKIIIKQNKIAMLRQDFTYAMIHDMKTPINTITMAGHVLESGMMDSNPALKKQYFSILKEESMHLLNLAEKILTIAKIEQSRLKLTDEEIDVNSMFDELIQKFSLNSDKEVSFIKDFSITSRLIADKEYLKEAISNLIDNSLKYSDEKVTVKLTAEENGSSILIKVRDNGWGIPLKEQKRIFEKFQRGGLEYRKDNKVSGFGLGLNYVYKVITAMNGSVSLNSIEGEYSEFILNLPIKN</sequence>
<dbReference type="EC" id="2.7.13.3" evidence="2"/>
<dbReference type="InterPro" id="IPR003594">
    <property type="entry name" value="HATPase_dom"/>
</dbReference>
<dbReference type="GO" id="GO:0000155">
    <property type="term" value="F:phosphorelay sensor kinase activity"/>
    <property type="evidence" value="ECO:0007669"/>
    <property type="project" value="InterPro"/>
</dbReference>
<dbReference type="PANTHER" id="PTHR43711:SF1">
    <property type="entry name" value="HISTIDINE KINASE 1"/>
    <property type="match status" value="1"/>
</dbReference>
<dbReference type="PROSITE" id="PS50109">
    <property type="entry name" value="HIS_KIN"/>
    <property type="match status" value="1"/>
</dbReference>
<dbReference type="SMART" id="SM00387">
    <property type="entry name" value="HATPase_c"/>
    <property type="match status" value="1"/>
</dbReference>
<evidence type="ECO:0000313" key="9">
    <source>
        <dbReference type="EMBL" id="MBU3839133.1"/>
    </source>
</evidence>
<name>A0A948TDT4_9BACT</name>
<evidence type="ECO:0000256" key="2">
    <source>
        <dbReference type="ARBA" id="ARBA00012438"/>
    </source>
</evidence>
<keyword evidence="5 9" id="KW-0418">Kinase</keyword>
<reference evidence="9" key="1">
    <citation type="journal article" date="2021" name="PeerJ">
        <title>Extensive microbial diversity within the chicken gut microbiome revealed by metagenomics and culture.</title>
        <authorList>
            <person name="Gilroy R."/>
            <person name="Ravi A."/>
            <person name="Getino M."/>
            <person name="Pursley I."/>
            <person name="Horton D.L."/>
            <person name="Alikhan N.F."/>
            <person name="Baker D."/>
            <person name="Gharbi K."/>
            <person name="Hall N."/>
            <person name="Watson M."/>
            <person name="Adriaenssens E.M."/>
            <person name="Foster-Nyarko E."/>
            <person name="Jarju S."/>
            <person name="Secka A."/>
            <person name="Antonio M."/>
            <person name="Oren A."/>
            <person name="Chaudhuri R.R."/>
            <person name="La Ragione R."/>
            <person name="Hildebrand F."/>
            <person name="Pallen M.J."/>
        </authorList>
    </citation>
    <scope>NUCLEOTIDE SEQUENCE</scope>
    <source>
        <strain evidence="9">G4-2901</strain>
    </source>
</reference>
<dbReference type="InterPro" id="IPR050736">
    <property type="entry name" value="Sensor_HK_Regulatory"/>
</dbReference>
<dbReference type="InterPro" id="IPR005467">
    <property type="entry name" value="His_kinase_dom"/>
</dbReference>
<dbReference type="InterPro" id="IPR036890">
    <property type="entry name" value="HATPase_C_sf"/>
</dbReference>
<organism evidence="9 10">
    <name type="scientific">Candidatus Phocaeicola faecigallinarum</name>
    <dbReference type="NCBI Taxonomy" id="2838732"/>
    <lineage>
        <taxon>Bacteria</taxon>
        <taxon>Pseudomonadati</taxon>
        <taxon>Bacteroidota</taxon>
        <taxon>Bacteroidia</taxon>
        <taxon>Bacteroidales</taxon>
        <taxon>Bacteroidaceae</taxon>
        <taxon>Phocaeicola</taxon>
    </lineage>
</organism>
<dbReference type="Pfam" id="PF02518">
    <property type="entry name" value="HATPase_c"/>
    <property type="match status" value="1"/>
</dbReference>
<comment type="caution">
    <text evidence="9">The sequence shown here is derived from an EMBL/GenBank/DDBJ whole genome shotgun (WGS) entry which is preliminary data.</text>
</comment>
<dbReference type="PANTHER" id="PTHR43711">
    <property type="entry name" value="TWO-COMPONENT HISTIDINE KINASE"/>
    <property type="match status" value="1"/>
</dbReference>
<keyword evidence="7" id="KW-0812">Transmembrane</keyword>
<dbReference type="EMBL" id="JAHLFW010000105">
    <property type="protein sequence ID" value="MBU3839133.1"/>
    <property type="molecule type" value="Genomic_DNA"/>
</dbReference>
<evidence type="ECO:0000256" key="7">
    <source>
        <dbReference type="SAM" id="Phobius"/>
    </source>
</evidence>
<evidence type="ECO:0000256" key="5">
    <source>
        <dbReference type="ARBA" id="ARBA00022777"/>
    </source>
</evidence>
<feature type="transmembrane region" description="Helical" evidence="7">
    <location>
        <begin position="6"/>
        <end position="26"/>
    </location>
</feature>
<evidence type="ECO:0000313" key="10">
    <source>
        <dbReference type="Proteomes" id="UP000783796"/>
    </source>
</evidence>
<dbReference type="InterPro" id="IPR004358">
    <property type="entry name" value="Sig_transdc_His_kin-like_C"/>
</dbReference>
<evidence type="ECO:0000256" key="4">
    <source>
        <dbReference type="ARBA" id="ARBA00022679"/>
    </source>
</evidence>
<dbReference type="Gene3D" id="3.30.565.10">
    <property type="entry name" value="Histidine kinase-like ATPase, C-terminal domain"/>
    <property type="match status" value="1"/>
</dbReference>
<comment type="catalytic activity">
    <reaction evidence="1">
        <text>ATP + protein L-histidine = ADP + protein N-phospho-L-histidine.</text>
        <dbReference type="EC" id="2.7.13.3"/>
    </reaction>
</comment>
<gene>
    <name evidence="9" type="ORF">H9777_12650</name>
</gene>
<dbReference type="PRINTS" id="PR00344">
    <property type="entry name" value="BCTRLSENSOR"/>
</dbReference>
<keyword evidence="4" id="KW-0808">Transferase</keyword>
<evidence type="ECO:0000256" key="3">
    <source>
        <dbReference type="ARBA" id="ARBA00022553"/>
    </source>
</evidence>
<feature type="domain" description="Histidine kinase" evidence="8">
    <location>
        <begin position="226"/>
        <end position="445"/>
    </location>
</feature>
<accession>A0A948TDT4</accession>
<evidence type="ECO:0000256" key="6">
    <source>
        <dbReference type="ARBA" id="ARBA00023012"/>
    </source>
</evidence>
<dbReference type="Proteomes" id="UP000783796">
    <property type="component" value="Unassembled WGS sequence"/>
</dbReference>
<dbReference type="SUPFAM" id="SSF47384">
    <property type="entry name" value="Homodimeric domain of signal transducing histidine kinase"/>
    <property type="match status" value="1"/>
</dbReference>
<dbReference type="CDD" id="cd00082">
    <property type="entry name" value="HisKA"/>
    <property type="match status" value="1"/>
</dbReference>
<evidence type="ECO:0000256" key="1">
    <source>
        <dbReference type="ARBA" id="ARBA00000085"/>
    </source>
</evidence>
<keyword evidence="3" id="KW-0597">Phosphoprotein</keyword>
<evidence type="ECO:0000259" key="8">
    <source>
        <dbReference type="PROSITE" id="PS50109"/>
    </source>
</evidence>
<dbReference type="Pfam" id="PF00512">
    <property type="entry name" value="HisKA"/>
    <property type="match status" value="1"/>
</dbReference>
<dbReference type="CDD" id="cd00075">
    <property type="entry name" value="HATPase"/>
    <property type="match status" value="1"/>
</dbReference>
<keyword evidence="7" id="KW-1133">Transmembrane helix</keyword>
<proteinExistence type="predicted"/>
<keyword evidence="7" id="KW-0472">Membrane</keyword>
<dbReference type="AlphaFoldDB" id="A0A948TDT4"/>
<reference evidence="9" key="2">
    <citation type="submission" date="2021-04" db="EMBL/GenBank/DDBJ databases">
        <authorList>
            <person name="Gilroy R."/>
        </authorList>
    </citation>
    <scope>NUCLEOTIDE SEQUENCE</scope>
    <source>
        <strain evidence="9">G4-2901</strain>
    </source>
</reference>
<dbReference type="Gene3D" id="1.10.287.130">
    <property type="match status" value="1"/>
</dbReference>
<dbReference type="SMART" id="SM00388">
    <property type="entry name" value="HisKA"/>
    <property type="match status" value="1"/>
</dbReference>